<evidence type="ECO:0000313" key="2">
    <source>
        <dbReference type="EMBL" id="GII47821.1"/>
    </source>
</evidence>
<comment type="caution">
    <text evidence="2">The sequence shown here is derived from an EMBL/GenBank/DDBJ whole genome shotgun (WGS) entry which is preliminary data.</text>
</comment>
<feature type="domain" description="DUF7677" evidence="1">
    <location>
        <begin position="16"/>
        <end position="112"/>
    </location>
</feature>
<evidence type="ECO:0000313" key="3">
    <source>
        <dbReference type="Proteomes" id="UP000644610"/>
    </source>
</evidence>
<organism evidence="2 3">
    <name type="scientific">Planotetraspora silvatica</name>
    <dbReference type="NCBI Taxonomy" id="234614"/>
    <lineage>
        <taxon>Bacteria</taxon>
        <taxon>Bacillati</taxon>
        <taxon>Actinomycetota</taxon>
        <taxon>Actinomycetes</taxon>
        <taxon>Streptosporangiales</taxon>
        <taxon>Streptosporangiaceae</taxon>
        <taxon>Planotetraspora</taxon>
    </lineage>
</organism>
<dbReference type="AlphaFoldDB" id="A0A8J3UQV3"/>
<dbReference type="Proteomes" id="UP000644610">
    <property type="component" value="Unassembled WGS sequence"/>
</dbReference>
<dbReference type="InterPro" id="IPR056094">
    <property type="entry name" value="DUF7677"/>
</dbReference>
<dbReference type="Pfam" id="PF24725">
    <property type="entry name" value="DUF7677"/>
    <property type="match status" value="1"/>
</dbReference>
<reference evidence="2" key="1">
    <citation type="submission" date="2021-01" db="EMBL/GenBank/DDBJ databases">
        <title>Whole genome shotgun sequence of Planotetraspora silvatica NBRC 100141.</title>
        <authorList>
            <person name="Komaki H."/>
            <person name="Tamura T."/>
        </authorList>
    </citation>
    <scope>NUCLEOTIDE SEQUENCE</scope>
    <source>
        <strain evidence="2">NBRC 100141</strain>
    </source>
</reference>
<evidence type="ECO:0000259" key="1">
    <source>
        <dbReference type="Pfam" id="PF24725"/>
    </source>
</evidence>
<protein>
    <recommendedName>
        <fullName evidence="1">DUF7677 domain-containing protein</fullName>
    </recommendedName>
</protein>
<proteinExistence type="predicted"/>
<name>A0A8J3UQV3_9ACTN</name>
<gene>
    <name evidence="2" type="ORF">Psi02_42450</name>
</gene>
<keyword evidence="3" id="KW-1185">Reference proteome</keyword>
<dbReference type="RefSeq" id="WP_344052551.1">
    <property type="nucleotide sequence ID" value="NZ_BAAAKY010000027.1"/>
</dbReference>
<sequence>MFAGTASASDKGNMAQLSEDVRASLRFFAFYLANGTLDMELLDGVDYKPALMEFGSTLEMVFTIYTNVLEVDETGRVINDGDAQIRAAQWIRHYCDPSYVVDPPFQPWETELAGP</sequence>
<accession>A0A8J3UQV3</accession>
<dbReference type="EMBL" id="BOOQ01000027">
    <property type="protein sequence ID" value="GII47821.1"/>
    <property type="molecule type" value="Genomic_DNA"/>
</dbReference>